<dbReference type="SUPFAM" id="SSF81321">
    <property type="entry name" value="Family A G protein-coupled receptor-like"/>
    <property type="match status" value="1"/>
</dbReference>
<reference evidence="10 11" key="1">
    <citation type="journal article" date="2017" name="PLoS Biol.">
        <title>The sea cucumber genome provides insights into morphological evolution and visceral regeneration.</title>
        <authorList>
            <person name="Zhang X."/>
            <person name="Sun L."/>
            <person name="Yuan J."/>
            <person name="Sun Y."/>
            <person name="Gao Y."/>
            <person name="Zhang L."/>
            <person name="Li S."/>
            <person name="Dai H."/>
            <person name="Hamel J.F."/>
            <person name="Liu C."/>
            <person name="Yu Y."/>
            <person name="Liu S."/>
            <person name="Lin W."/>
            <person name="Guo K."/>
            <person name="Jin S."/>
            <person name="Xu P."/>
            <person name="Storey K.B."/>
            <person name="Huan P."/>
            <person name="Zhang T."/>
            <person name="Zhou Y."/>
            <person name="Zhang J."/>
            <person name="Lin C."/>
            <person name="Li X."/>
            <person name="Xing L."/>
            <person name="Huo D."/>
            <person name="Sun M."/>
            <person name="Wang L."/>
            <person name="Mercier A."/>
            <person name="Li F."/>
            <person name="Yang H."/>
            <person name="Xiang J."/>
        </authorList>
    </citation>
    <scope>NUCLEOTIDE SEQUENCE [LARGE SCALE GENOMIC DNA]</scope>
    <source>
        <strain evidence="10">Shaxun</strain>
        <tissue evidence="10">Muscle</tissue>
    </source>
</reference>
<keyword evidence="11" id="KW-1185">Reference proteome</keyword>
<dbReference type="AlphaFoldDB" id="A0A2G8KWN6"/>
<gene>
    <name evidence="10" type="ORF">BSL78_10723</name>
</gene>
<feature type="transmembrane region" description="Helical" evidence="8">
    <location>
        <begin position="118"/>
        <end position="138"/>
    </location>
</feature>
<evidence type="ECO:0000259" key="9">
    <source>
        <dbReference type="PROSITE" id="PS50262"/>
    </source>
</evidence>
<dbReference type="PRINTS" id="PR00237">
    <property type="entry name" value="GPCRRHODOPSN"/>
</dbReference>
<sequence>MYLYAWMVVLYRSIVSLVGIPGNILILFVYKRRKILGSAQFFINALAIADLYVCFVSPLAIHYYVLELNYPSAIGCKVTIAAESVGWYTSVGLTLAVAADRYVAICRPLTGRWTRRKAANVTALCVVLAVLLALPEVYSATITLKVQRYFGFNYTACVPHGNDYRYTYLFQLPRFLTPLIALPILSVIYIKIWIRVRKQSRKILAAIGTITVPGAGNQGCSEDRACSSDKCNEEMRLRHNMTTNRNQLLISLNHRALRGRSRNCKICLKREM</sequence>
<dbReference type="InterPro" id="IPR000276">
    <property type="entry name" value="GPCR_Rhodpsn"/>
</dbReference>
<feature type="transmembrane region" description="Helical" evidence="8">
    <location>
        <begin position="175"/>
        <end position="194"/>
    </location>
</feature>
<dbReference type="InterPro" id="IPR017452">
    <property type="entry name" value="GPCR_Rhodpsn_7TM"/>
</dbReference>
<dbReference type="Pfam" id="PF00001">
    <property type="entry name" value="7tm_1"/>
    <property type="match status" value="1"/>
</dbReference>
<dbReference type="PROSITE" id="PS50262">
    <property type="entry name" value="G_PROTEIN_RECEP_F1_2"/>
    <property type="match status" value="1"/>
</dbReference>
<dbReference type="EMBL" id="MRZV01000330">
    <property type="protein sequence ID" value="PIK52411.1"/>
    <property type="molecule type" value="Genomic_DNA"/>
</dbReference>
<feature type="transmembrane region" description="Helical" evidence="8">
    <location>
        <begin position="85"/>
        <end position="106"/>
    </location>
</feature>
<evidence type="ECO:0000313" key="11">
    <source>
        <dbReference type="Proteomes" id="UP000230750"/>
    </source>
</evidence>
<evidence type="ECO:0000256" key="8">
    <source>
        <dbReference type="SAM" id="Phobius"/>
    </source>
</evidence>
<evidence type="ECO:0000313" key="10">
    <source>
        <dbReference type="EMBL" id="PIK52411.1"/>
    </source>
</evidence>
<feature type="transmembrane region" description="Helical" evidence="8">
    <location>
        <begin position="6"/>
        <end position="29"/>
    </location>
</feature>
<dbReference type="OrthoDB" id="6082926at2759"/>
<dbReference type="STRING" id="307972.A0A2G8KWN6"/>
<dbReference type="PANTHER" id="PTHR24238">
    <property type="entry name" value="G-PROTEIN COUPLED RECEPTOR"/>
    <property type="match status" value="1"/>
</dbReference>
<dbReference type="Gene3D" id="1.20.1070.10">
    <property type="entry name" value="Rhodopsin 7-helix transmembrane proteins"/>
    <property type="match status" value="1"/>
</dbReference>
<proteinExistence type="predicted"/>
<evidence type="ECO:0000256" key="5">
    <source>
        <dbReference type="ARBA" id="ARBA00023136"/>
    </source>
</evidence>
<dbReference type="Proteomes" id="UP000230750">
    <property type="component" value="Unassembled WGS sequence"/>
</dbReference>
<accession>A0A2G8KWN6</accession>
<keyword evidence="2 8" id="KW-0812">Transmembrane</keyword>
<keyword evidence="4" id="KW-0297">G-protein coupled receptor</keyword>
<keyword evidence="6 10" id="KW-0675">Receptor</keyword>
<evidence type="ECO:0000256" key="1">
    <source>
        <dbReference type="ARBA" id="ARBA00004141"/>
    </source>
</evidence>
<feature type="transmembrane region" description="Helical" evidence="8">
    <location>
        <begin position="41"/>
        <end position="65"/>
    </location>
</feature>
<evidence type="ECO:0000256" key="6">
    <source>
        <dbReference type="ARBA" id="ARBA00023170"/>
    </source>
</evidence>
<evidence type="ECO:0000256" key="7">
    <source>
        <dbReference type="ARBA" id="ARBA00023224"/>
    </source>
</evidence>
<evidence type="ECO:0000256" key="4">
    <source>
        <dbReference type="ARBA" id="ARBA00023040"/>
    </source>
</evidence>
<dbReference type="GO" id="GO:0016020">
    <property type="term" value="C:membrane"/>
    <property type="evidence" value="ECO:0007669"/>
    <property type="project" value="UniProtKB-SubCell"/>
</dbReference>
<evidence type="ECO:0000256" key="3">
    <source>
        <dbReference type="ARBA" id="ARBA00022989"/>
    </source>
</evidence>
<dbReference type="CDD" id="cd00637">
    <property type="entry name" value="7tm_classA_rhodopsin-like"/>
    <property type="match status" value="1"/>
</dbReference>
<dbReference type="GO" id="GO:0004930">
    <property type="term" value="F:G protein-coupled receptor activity"/>
    <property type="evidence" value="ECO:0007669"/>
    <property type="project" value="UniProtKB-KW"/>
</dbReference>
<evidence type="ECO:0000256" key="2">
    <source>
        <dbReference type="ARBA" id="ARBA00022692"/>
    </source>
</evidence>
<keyword evidence="3 8" id="KW-1133">Transmembrane helix</keyword>
<feature type="domain" description="G-protein coupled receptors family 1 profile" evidence="9">
    <location>
        <begin position="22"/>
        <end position="272"/>
    </location>
</feature>
<organism evidence="10 11">
    <name type="scientific">Stichopus japonicus</name>
    <name type="common">Sea cucumber</name>
    <dbReference type="NCBI Taxonomy" id="307972"/>
    <lineage>
        <taxon>Eukaryota</taxon>
        <taxon>Metazoa</taxon>
        <taxon>Echinodermata</taxon>
        <taxon>Eleutherozoa</taxon>
        <taxon>Echinozoa</taxon>
        <taxon>Holothuroidea</taxon>
        <taxon>Aspidochirotacea</taxon>
        <taxon>Aspidochirotida</taxon>
        <taxon>Stichopodidae</taxon>
        <taxon>Apostichopus</taxon>
    </lineage>
</organism>
<comment type="caution">
    <text evidence="10">The sequence shown here is derived from an EMBL/GenBank/DDBJ whole genome shotgun (WGS) entry which is preliminary data.</text>
</comment>
<keyword evidence="7" id="KW-0807">Transducer</keyword>
<name>A0A2G8KWN6_STIJA</name>
<keyword evidence="5 8" id="KW-0472">Membrane</keyword>
<dbReference type="PANTHER" id="PTHR24238:SF47">
    <property type="entry name" value="ECDYSTEROIDS_DOPAMINE RECEPTOR-RELATED"/>
    <property type="match status" value="1"/>
</dbReference>
<comment type="subcellular location">
    <subcellularLocation>
        <location evidence="1">Membrane</location>
        <topology evidence="1">Multi-pass membrane protein</topology>
    </subcellularLocation>
</comment>
<protein>
    <submittedName>
        <fullName evidence="10">Putative muscarinic acetylcholine receptor M1-like</fullName>
    </submittedName>
</protein>